<dbReference type="RefSeq" id="WP_127604971.1">
    <property type="nucleotide sequence ID" value="NZ_JARTHJ010000235.1"/>
</dbReference>
<organism evidence="1 2">
    <name type="scientific">Paenibacillus validus</name>
    <dbReference type="NCBI Taxonomy" id="44253"/>
    <lineage>
        <taxon>Bacteria</taxon>
        <taxon>Bacillati</taxon>
        <taxon>Bacillota</taxon>
        <taxon>Bacilli</taxon>
        <taxon>Bacillales</taxon>
        <taxon>Paenibacillaceae</taxon>
        <taxon>Paenibacillus</taxon>
    </lineage>
</organism>
<evidence type="ECO:0000313" key="2">
    <source>
        <dbReference type="Proteomes" id="UP000450917"/>
    </source>
</evidence>
<comment type="caution">
    <text evidence="1">The sequence shown here is derived from an EMBL/GenBank/DDBJ whole genome shotgun (WGS) entry which is preliminary data.</text>
</comment>
<dbReference type="EMBL" id="WNZX01000007">
    <property type="protein sequence ID" value="MUG71137.1"/>
    <property type="molecule type" value="Genomic_DNA"/>
</dbReference>
<keyword evidence="2" id="KW-1185">Reference proteome</keyword>
<reference evidence="1 2" key="1">
    <citation type="submission" date="2019-11" db="EMBL/GenBank/DDBJ databases">
        <title>Draft genome sequences of five Paenibacillus species of dairy origin.</title>
        <authorList>
            <person name="Olajide A.M."/>
            <person name="Chen S."/>
            <person name="Lapointe G."/>
        </authorList>
    </citation>
    <scope>NUCLEOTIDE SEQUENCE [LARGE SCALE GENOMIC DNA]</scope>
    <source>
        <strain evidence="1 2">2CS3</strain>
    </source>
</reference>
<accession>A0A7X3CSB1</accession>
<gene>
    <name evidence="1" type="ORF">GNP93_10625</name>
</gene>
<sequence length="166" mass="18790">MEARKVYVRDNFLSRGETDITDERERKIGTLDLHGMFQSGVTVQSFSDGLTSYSGKFRAFSNTWLVFNGGDQEIGTLKAKFTFFTKRYVYDSDTHGTFYIESPAFSREYTVKTEREQLAAEFRRVDGMFGAGAFELTNDSTLPMEELIVVVMGVHAIQKRQSAAST</sequence>
<evidence type="ECO:0000313" key="1">
    <source>
        <dbReference type="EMBL" id="MUG71137.1"/>
    </source>
</evidence>
<dbReference type="AlphaFoldDB" id="A0A7X3CSB1"/>
<name>A0A7X3CSB1_9BACL</name>
<protein>
    <submittedName>
        <fullName evidence="1">Uncharacterized protein</fullName>
    </submittedName>
</protein>
<dbReference type="Proteomes" id="UP000450917">
    <property type="component" value="Unassembled WGS sequence"/>
</dbReference>
<proteinExistence type="predicted"/>